<dbReference type="Proteomes" id="UP001519924">
    <property type="component" value="Unassembled WGS sequence"/>
</dbReference>
<accession>A0ABS7F1E8</accession>
<comment type="caution">
    <text evidence="2">The sequence shown here is derived from an EMBL/GenBank/DDBJ whole genome shotgun (WGS) entry which is preliminary data.</text>
</comment>
<evidence type="ECO:0000313" key="3">
    <source>
        <dbReference type="Proteomes" id="UP001519924"/>
    </source>
</evidence>
<name>A0ABS7F1E8_9PROT</name>
<dbReference type="PANTHER" id="PTHR43638:SF3">
    <property type="entry name" value="ALDEHYDE REDUCTASE"/>
    <property type="match status" value="1"/>
</dbReference>
<proteinExistence type="predicted"/>
<dbReference type="PIRSF" id="PIRSF000097">
    <property type="entry name" value="AKR"/>
    <property type="match status" value="1"/>
</dbReference>
<dbReference type="CDD" id="cd19138">
    <property type="entry name" value="AKR_YeaE"/>
    <property type="match status" value="1"/>
</dbReference>
<reference evidence="2 3" key="1">
    <citation type="submission" date="2021-08" db="EMBL/GenBank/DDBJ databases">
        <title>Caldovatus sediminis gen. nov., sp. nov., a moderately thermophilic bacterium isolated from a hot spring.</title>
        <authorList>
            <person name="Hu C.-J."/>
            <person name="Li W.-J."/>
            <person name="Xian W.-D."/>
        </authorList>
    </citation>
    <scope>NUCLEOTIDE SEQUENCE [LARGE SCALE GENOMIC DNA]</scope>
    <source>
        <strain evidence="2 3">SYSU G05006</strain>
    </source>
</reference>
<gene>
    <name evidence="2" type="ORF">K1J50_06460</name>
</gene>
<evidence type="ECO:0000313" key="2">
    <source>
        <dbReference type="EMBL" id="MBW8269128.1"/>
    </source>
</evidence>
<sequence>MKTVRLPDGTEVPALGQGTWHMGERRADRRAEADALRLGLDLGLTLIDTAEMYGEGGAEEVVGEAIAGRPRESVFLVSKVYPHNATRRAMPAACERSLRRLRVETLDLYLLHWRGAAPLAETVAAFEALKRQGKIRRWGVSNLDVADLEELGAALARCATDQVLYNLSARGIEFDLLPFCRARGMPVMAYSPLGQGGRMLRDRALAAVAARHGATPAQIALAWALRAPGGVIAIPKAADPAHVRENAAAAAIVLTPQDLAELDAAFPPPKRKRPLAML</sequence>
<dbReference type="InterPro" id="IPR023210">
    <property type="entry name" value="NADP_OxRdtase_dom"/>
</dbReference>
<dbReference type="EMBL" id="JAHZUY010000011">
    <property type="protein sequence ID" value="MBW8269128.1"/>
    <property type="molecule type" value="Genomic_DNA"/>
</dbReference>
<dbReference type="RefSeq" id="WP_220116882.1">
    <property type="nucleotide sequence ID" value="NZ_JAHZUY010000011.1"/>
</dbReference>
<feature type="domain" description="NADP-dependent oxidoreductase" evidence="1">
    <location>
        <begin position="15"/>
        <end position="265"/>
    </location>
</feature>
<keyword evidence="3" id="KW-1185">Reference proteome</keyword>
<dbReference type="PRINTS" id="PR00069">
    <property type="entry name" value="ALDKETRDTASE"/>
</dbReference>
<dbReference type="InterPro" id="IPR020471">
    <property type="entry name" value="AKR"/>
</dbReference>
<evidence type="ECO:0000259" key="1">
    <source>
        <dbReference type="Pfam" id="PF00248"/>
    </source>
</evidence>
<protein>
    <submittedName>
        <fullName evidence="2">Aldo/keto reductase</fullName>
    </submittedName>
</protein>
<dbReference type="InterPro" id="IPR036812">
    <property type="entry name" value="NAD(P)_OxRdtase_dom_sf"/>
</dbReference>
<dbReference type="Pfam" id="PF00248">
    <property type="entry name" value="Aldo_ket_red"/>
    <property type="match status" value="1"/>
</dbReference>
<organism evidence="2 3">
    <name type="scientific">Caldovatus aquaticus</name>
    <dbReference type="NCBI Taxonomy" id="2865671"/>
    <lineage>
        <taxon>Bacteria</taxon>
        <taxon>Pseudomonadati</taxon>
        <taxon>Pseudomonadota</taxon>
        <taxon>Alphaproteobacteria</taxon>
        <taxon>Acetobacterales</taxon>
        <taxon>Roseomonadaceae</taxon>
        <taxon>Caldovatus</taxon>
    </lineage>
</organism>
<dbReference type="Gene3D" id="3.20.20.100">
    <property type="entry name" value="NADP-dependent oxidoreductase domain"/>
    <property type="match status" value="1"/>
</dbReference>
<dbReference type="SUPFAM" id="SSF51430">
    <property type="entry name" value="NAD(P)-linked oxidoreductase"/>
    <property type="match status" value="1"/>
</dbReference>
<dbReference type="PANTHER" id="PTHR43638">
    <property type="entry name" value="OXIDOREDUCTASE, ALDO/KETO REDUCTASE FAMILY PROTEIN"/>
    <property type="match status" value="1"/>
</dbReference>